<evidence type="ECO:0000313" key="3">
    <source>
        <dbReference type="Proteomes" id="UP000239187"/>
    </source>
</evidence>
<organism evidence="2 3">
    <name type="scientific">Arthrobacter agilis</name>
    <dbReference type="NCBI Taxonomy" id="37921"/>
    <lineage>
        <taxon>Bacteria</taxon>
        <taxon>Bacillati</taxon>
        <taxon>Actinomycetota</taxon>
        <taxon>Actinomycetes</taxon>
        <taxon>Micrococcales</taxon>
        <taxon>Micrococcaceae</taxon>
        <taxon>Arthrobacter</taxon>
    </lineage>
</organism>
<protein>
    <submittedName>
        <fullName evidence="2">GAF domain-containing protein</fullName>
    </submittedName>
</protein>
<dbReference type="PANTHER" id="PTHR43102:SF2">
    <property type="entry name" value="GAF DOMAIN-CONTAINING PROTEIN"/>
    <property type="match status" value="1"/>
</dbReference>
<dbReference type="Gene3D" id="3.30.450.40">
    <property type="match status" value="1"/>
</dbReference>
<dbReference type="PANTHER" id="PTHR43102">
    <property type="entry name" value="SLR1143 PROTEIN"/>
    <property type="match status" value="1"/>
</dbReference>
<evidence type="ECO:0000259" key="1">
    <source>
        <dbReference type="SMART" id="SM00065"/>
    </source>
</evidence>
<dbReference type="InterPro" id="IPR029016">
    <property type="entry name" value="GAF-like_dom_sf"/>
</dbReference>
<dbReference type="SMART" id="SM00065">
    <property type="entry name" value="GAF"/>
    <property type="match status" value="1"/>
</dbReference>
<dbReference type="Pfam" id="PF01590">
    <property type="entry name" value="GAF"/>
    <property type="match status" value="1"/>
</dbReference>
<name>A0A2L0UGX4_9MICC</name>
<sequence length="262" mass="28667">MLDALSLCNLPLDQVWLHYCGNGGHLGEARIDLFLKGGARLPALERDILAHAINEMLWDRQLPSLVPYVLPPVVDGGTDGPGISAAAAWLLTDDEAEGERLKSLAATGLVHSGPVPVLDALVEEARDAFGVSSASVSVIGAYHQHLKASIGPLRGHLPRREAFCDETIRTAYPLVVTDTHADGRFSDHPLVVDEPYLRFYAGHPLQGPGGWNIGTFCILDQRPHPFPGEKQRFLRSFVRRAQQEIGRSRHAEEARRGDATRN</sequence>
<dbReference type="Proteomes" id="UP000239187">
    <property type="component" value="Chromosome"/>
</dbReference>
<dbReference type="InterPro" id="IPR003018">
    <property type="entry name" value="GAF"/>
</dbReference>
<dbReference type="SUPFAM" id="SSF55781">
    <property type="entry name" value="GAF domain-like"/>
    <property type="match status" value="1"/>
</dbReference>
<accession>A0A2L0UGX4</accession>
<feature type="domain" description="GAF" evidence="1">
    <location>
        <begin position="113"/>
        <end position="255"/>
    </location>
</feature>
<reference evidence="2 3" key="1">
    <citation type="submission" date="2017-11" db="EMBL/GenBank/DDBJ databases">
        <title>Draft genome of Arthrobacter agilis strain UMCV2, a plant growth-promoting rhizobacterium and biocontrol capacity of phytopathogenic fungi.</title>
        <authorList>
            <person name="Martinez-Camara R."/>
            <person name="Santoyo G."/>
            <person name="Moreno-Hagelsieb G."/>
            <person name="Valencia-Cantero E."/>
        </authorList>
    </citation>
    <scope>NUCLEOTIDE SEQUENCE [LARGE SCALE GENOMIC DNA]</scope>
    <source>
        <strain evidence="2 3">UMCV2</strain>
    </source>
</reference>
<dbReference type="EMBL" id="CP024915">
    <property type="protein sequence ID" value="AUZ88477.1"/>
    <property type="molecule type" value="Genomic_DNA"/>
</dbReference>
<proteinExistence type="predicted"/>
<evidence type="ECO:0000313" key="2">
    <source>
        <dbReference type="EMBL" id="AUZ88477.1"/>
    </source>
</evidence>
<gene>
    <name evidence="2" type="ORF">CVO76_13140</name>
</gene>
<dbReference type="AlphaFoldDB" id="A0A2L0UGX4"/>